<name>A0ABV8USI6_9PROT</name>
<keyword evidence="4" id="KW-1185">Reference proteome</keyword>
<dbReference type="InterPro" id="IPR004380">
    <property type="entry name" value="Asp_race"/>
</dbReference>
<comment type="caution">
    <text evidence="3">The sequence shown here is derived from an EMBL/GenBank/DDBJ whole genome shotgun (WGS) entry which is preliminary data.</text>
</comment>
<evidence type="ECO:0000313" key="4">
    <source>
        <dbReference type="Proteomes" id="UP001595799"/>
    </source>
</evidence>
<dbReference type="Pfam" id="PF01177">
    <property type="entry name" value="Asp_Glu_race"/>
    <property type="match status" value="1"/>
</dbReference>
<gene>
    <name evidence="3" type="ORF">ACFOW6_18155</name>
</gene>
<dbReference type="PANTHER" id="PTHR21198">
    <property type="entry name" value="GLUTAMATE RACEMASE"/>
    <property type="match status" value="1"/>
</dbReference>
<sequence>MTTGQSPSGARKTLGLLGGMGPEATVELMRRVVAATPARDDADHIRMLVDNNPQVPSRIKHLIEGTGEDPTAVLVGMAEGLKQAGADFLAMPCNTAHWYLPAVREAVDLLFLDMIDLSVRYLQNSTPQPKTVALLASPAVRKVGLFDQRLKAAGFTPVYADGREEEAILQVIRAVKAKTCGQLEQDAYQAVTDGLRERGADAFLIACTELSVIELPATENIPLADTLDLLAAEILRTAGVEG</sequence>
<dbReference type="InterPro" id="IPR015942">
    <property type="entry name" value="Asp/Glu/hydantoin_racemase"/>
</dbReference>
<proteinExistence type="inferred from homology"/>
<evidence type="ECO:0000313" key="3">
    <source>
        <dbReference type="EMBL" id="MFC4353470.1"/>
    </source>
</evidence>
<accession>A0ABV8USI6</accession>
<comment type="similarity">
    <text evidence="1">Belongs to the aspartate/glutamate racemases family.</text>
</comment>
<protein>
    <submittedName>
        <fullName evidence="3">Aspartate/glutamate racemase family protein</fullName>
    </submittedName>
</protein>
<organism evidence="3 4">
    <name type="scientific">Fodinicurvata halophila</name>
    <dbReference type="NCBI Taxonomy" id="1419723"/>
    <lineage>
        <taxon>Bacteria</taxon>
        <taxon>Pseudomonadati</taxon>
        <taxon>Pseudomonadota</taxon>
        <taxon>Alphaproteobacteria</taxon>
        <taxon>Rhodospirillales</taxon>
        <taxon>Rhodovibrionaceae</taxon>
        <taxon>Fodinicurvata</taxon>
    </lineage>
</organism>
<dbReference type="PANTHER" id="PTHR21198:SF7">
    <property type="entry name" value="ASPARTATE-GLUTAMATE RACEMASE FAMILY"/>
    <property type="match status" value="1"/>
</dbReference>
<reference evidence="4" key="1">
    <citation type="journal article" date="2019" name="Int. J. Syst. Evol. Microbiol.">
        <title>The Global Catalogue of Microorganisms (GCM) 10K type strain sequencing project: providing services to taxonomists for standard genome sequencing and annotation.</title>
        <authorList>
            <consortium name="The Broad Institute Genomics Platform"/>
            <consortium name="The Broad Institute Genome Sequencing Center for Infectious Disease"/>
            <person name="Wu L."/>
            <person name="Ma J."/>
        </authorList>
    </citation>
    <scope>NUCLEOTIDE SEQUENCE [LARGE SCALE GENOMIC DNA]</scope>
    <source>
        <strain evidence="4">CECT 8472</strain>
    </source>
</reference>
<dbReference type="Proteomes" id="UP001595799">
    <property type="component" value="Unassembled WGS sequence"/>
</dbReference>
<dbReference type="InterPro" id="IPR001920">
    <property type="entry name" value="Asp/Glu_race"/>
</dbReference>
<dbReference type="SUPFAM" id="SSF53681">
    <property type="entry name" value="Aspartate/glutamate racemase"/>
    <property type="match status" value="2"/>
</dbReference>
<evidence type="ECO:0000256" key="1">
    <source>
        <dbReference type="ARBA" id="ARBA00007847"/>
    </source>
</evidence>
<dbReference type="NCBIfam" id="TIGR00035">
    <property type="entry name" value="asp_race"/>
    <property type="match status" value="1"/>
</dbReference>
<keyword evidence="2" id="KW-0413">Isomerase</keyword>
<dbReference type="RefSeq" id="WP_382423841.1">
    <property type="nucleotide sequence ID" value="NZ_JBHSCW010000022.1"/>
</dbReference>
<evidence type="ECO:0000256" key="2">
    <source>
        <dbReference type="ARBA" id="ARBA00023235"/>
    </source>
</evidence>
<dbReference type="EMBL" id="JBHSCW010000022">
    <property type="protein sequence ID" value="MFC4353470.1"/>
    <property type="molecule type" value="Genomic_DNA"/>
</dbReference>
<dbReference type="Gene3D" id="3.40.50.1860">
    <property type="match status" value="2"/>
</dbReference>